<dbReference type="STRING" id="77044.A0A1W2TIL0"/>
<dbReference type="OMA" id="WTLGTLH"/>
<reference evidence="9" key="1">
    <citation type="submission" date="2016-03" db="EMBL/GenBank/DDBJ databases">
        <title>Draft genome sequence of Rosellinia necatrix.</title>
        <authorList>
            <person name="Kanematsu S."/>
        </authorList>
    </citation>
    <scope>NUCLEOTIDE SEQUENCE [LARGE SCALE GENOMIC DNA]</scope>
    <source>
        <strain evidence="9">W97</strain>
    </source>
</reference>
<keyword evidence="8" id="KW-0732">Signal</keyword>
<gene>
    <name evidence="9" type="ORF">SAMD00023353_3200440</name>
</gene>
<dbReference type="EMBL" id="DF977477">
    <property type="protein sequence ID" value="GAP88002.1"/>
    <property type="molecule type" value="Genomic_DNA"/>
</dbReference>
<evidence type="ECO:0000256" key="8">
    <source>
        <dbReference type="SAM" id="SignalP"/>
    </source>
</evidence>
<dbReference type="SUPFAM" id="SSF48264">
    <property type="entry name" value="Cytochrome P450"/>
    <property type="match status" value="1"/>
</dbReference>
<protein>
    <submittedName>
        <fullName evidence="9">Putative cytochrome P450</fullName>
    </submittedName>
</protein>
<feature type="signal peptide" evidence="8">
    <location>
        <begin position="1"/>
        <end position="25"/>
    </location>
</feature>
<sequence length="548" mass="62044">MATGTALILAATLLALLVYRLRNVGRRPKGYPPGPPTLPLIGNLHLMPKEKAHFQFQQWAKEYGSIYSLILGTQVMIVLSSDEAVRDLLDKRSAIYSSRPDMYLSHNIVSGGFRMVSMEYGETWRMLRGIVHNSLHIQASRSYVPYQDLENKAMLMGFLEQPSRFFDHLLRYTNSISTQMIFGFRTPNFDDPRLNQLLDGFEKWSEITGSQSAALLDVFPILRRLPDALLPRRRYAKKLHEIEYNFYVGHYLGAKKRLKEGISKPCLCSDIVRAQDELKFSDGLAGYLSGALLEAGSDTSASTLIGFIQALMIFPEVCELAQAEIDRVCGDRMPDLNDLPDLPYIRGCIKESMRWMPTAILGIPHATTRDDEYLGYHIPKGASVVLNVWAIHHDPARHPDPRRFDPSRWAHDTQTSAEAANNRDVSKRDQFVFGAGRRVCQGMHIADRNLFLAISRLLWAFDFKRPIDPSTGEEIVPGIDDLTEGLLVRPNPFTVDIKPRNEFKAEAVRSEWGKMTELLDGESQWMTVPEGLVWKDYEPDEAAASLQS</sequence>
<comment type="cofactor">
    <cofactor evidence="6">
        <name>heme</name>
        <dbReference type="ChEBI" id="CHEBI:30413"/>
    </cofactor>
</comment>
<proteinExistence type="inferred from homology"/>
<dbReference type="InterPro" id="IPR001128">
    <property type="entry name" value="Cyt_P450"/>
</dbReference>
<dbReference type="GO" id="GO:0005506">
    <property type="term" value="F:iron ion binding"/>
    <property type="evidence" value="ECO:0007669"/>
    <property type="project" value="InterPro"/>
</dbReference>
<dbReference type="InterPro" id="IPR050364">
    <property type="entry name" value="Cytochrome_P450_fung"/>
</dbReference>
<organism evidence="9">
    <name type="scientific">Rosellinia necatrix</name>
    <name type="common">White root-rot fungus</name>
    <dbReference type="NCBI Taxonomy" id="77044"/>
    <lineage>
        <taxon>Eukaryota</taxon>
        <taxon>Fungi</taxon>
        <taxon>Dikarya</taxon>
        <taxon>Ascomycota</taxon>
        <taxon>Pezizomycotina</taxon>
        <taxon>Sordariomycetes</taxon>
        <taxon>Xylariomycetidae</taxon>
        <taxon>Xylariales</taxon>
        <taxon>Xylariaceae</taxon>
        <taxon>Rosellinia</taxon>
    </lineage>
</organism>
<keyword evidence="6" id="KW-0349">Heme</keyword>
<evidence type="ECO:0000256" key="6">
    <source>
        <dbReference type="PIRSR" id="PIRSR602401-1"/>
    </source>
</evidence>
<dbReference type="GO" id="GO:0020037">
    <property type="term" value="F:heme binding"/>
    <property type="evidence" value="ECO:0007669"/>
    <property type="project" value="InterPro"/>
</dbReference>
<evidence type="ECO:0000256" key="1">
    <source>
        <dbReference type="ARBA" id="ARBA00010617"/>
    </source>
</evidence>
<dbReference type="Pfam" id="PF00067">
    <property type="entry name" value="p450"/>
    <property type="match status" value="1"/>
</dbReference>
<evidence type="ECO:0000256" key="2">
    <source>
        <dbReference type="ARBA" id="ARBA00022723"/>
    </source>
</evidence>
<dbReference type="PANTHER" id="PTHR46300">
    <property type="entry name" value="P450, PUTATIVE (EUROFUNG)-RELATED-RELATED"/>
    <property type="match status" value="1"/>
</dbReference>
<keyword evidence="4 6" id="KW-0408">Iron</keyword>
<dbReference type="OrthoDB" id="1055148at2759"/>
<dbReference type="InterPro" id="IPR036396">
    <property type="entry name" value="Cyt_P450_sf"/>
</dbReference>
<dbReference type="Gene3D" id="1.10.630.10">
    <property type="entry name" value="Cytochrome P450"/>
    <property type="match status" value="1"/>
</dbReference>
<dbReference type="GO" id="GO:0016705">
    <property type="term" value="F:oxidoreductase activity, acting on paired donors, with incorporation or reduction of molecular oxygen"/>
    <property type="evidence" value="ECO:0007669"/>
    <property type="project" value="InterPro"/>
</dbReference>
<comment type="similarity">
    <text evidence="1">Belongs to the cytochrome P450 family.</text>
</comment>
<feature type="chain" id="PRO_5010716280" evidence="8">
    <location>
        <begin position="26"/>
        <end position="548"/>
    </location>
</feature>
<dbReference type="AlphaFoldDB" id="A0A1W2TIL0"/>
<keyword evidence="5" id="KW-0503">Monooxygenase</keyword>
<evidence type="ECO:0000256" key="5">
    <source>
        <dbReference type="ARBA" id="ARBA00023033"/>
    </source>
</evidence>
<keyword evidence="3" id="KW-0560">Oxidoreductase</keyword>
<feature type="binding site" description="axial binding residue" evidence="6">
    <location>
        <position position="440"/>
    </location>
    <ligand>
        <name>heme</name>
        <dbReference type="ChEBI" id="CHEBI:30413"/>
    </ligand>
    <ligandPart>
        <name>Fe</name>
        <dbReference type="ChEBI" id="CHEBI:18248"/>
    </ligandPart>
</feature>
<keyword evidence="10" id="KW-1185">Reference proteome</keyword>
<dbReference type="GO" id="GO:0004497">
    <property type="term" value="F:monooxygenase activity"/>
    <property type="evidence" value="ECO:0007669"/>
    <property type="project" value="UniProtKB-KW"/>
</dbReference>
<evidence type="ECO:0000256" key="7">
    <source>
        <dbReference type="SAM" id="MobiDB-lite"/>
    </source>
</evidence>
<dbReference type="InterPro" id="IPR002401">
    <property type="entry name" value="Cyt_P450_E_grp-I"/>
</dbReference>
<keyword evidence="2 6" id="KW-0479">Metal-binding</keyword>
<accession>A0A1W2TIL0</accession>
<dbReference type="CDD" id="cd11065">
    <property type="entry name" value="CYP64-like"/>
    <property type="match status" value="1"/>
</dbReference>
<evidence type="ECO:0000313" key="9">
    <source>
        <dbReference type="EMBL" id="GAP88002.1"/>
    </source>
</evidence>
<evidence type="ECO:0000256" key="3">
    <source>
        <dbReference type="ARBA" id="ARBA00023002"/>
    </source>
</evidence>
<dbReference type="PRINTS" id="PR00463">
    <property type="entry name" value="EP450I"/>
</dbReference>
<dbReference type="PRINTS" id="PR00385">
    <property type="entry name" value="P450"/>
</dbReference>
<dbReference type="PANTHER" id="PTHR46300:SF2">
    <property type="entry name" value="CYTOCHROME P450 MONOOXYGENASE ALNH-RELATED"/>
    <property type="match status" value="1"/>
</dbReference>
<evidence type="ECO:0000313" key="10">
    <source>
        <dbReference type="Proteomes" id="UP000054516"/>
    </source>
</evidence>
<evidence type="ECO:0000256" key="4">
    <source>
        <dbReference type="ARBA" id="ARBA00023004"/>
    </source>
</evidence>
<dbReference type="Proteomes" id="UP000054516">
    <property type="component" value="Unassembled WGS sequence"/>
</dbReference>
<feature type="compositionally biased region" description="Basic and acidic residues" evidence="7">
    <location>
        <begin position="399"/>
        <end position="411"/>
    </location>
</feature>
<feature type="region of interest" description="Disordered" evidence="7">
    <location>
        <begin position="399"/>
        <end position="423"/>
    </location>
</feature>
<name>A0A1W2TIL0_ROSNE</name>